<evidence type="ECO:0000256" key="1">
    <source>
        <dbReference type="SAM" id="Phobius"/>
    </source>
</evidence>
<accession>A0A917NE74</accession>
<dbReference type="EMBL" id="BMPZ01000020">
    <property type="protein sequence ID" value="GGI93508.1"/>
    <property type="molecule type" value="Genomic_DNA"/>
</dbReference>
<proteinExistence type="predicted"/>
<keyword evidence="1" id="KW-0472">Membrane</keyword>
<protein>
    <submittedName>
        <fullName evidence="2">Uncharacterized protein</fullName>
    </submittedName>
</protein>
<reference evidence="2" key="1">
    <citation type="journal article" date="2014" name="Int. J. Syst. Evol. Microbiol.">
        <title>Complete genome sequence of Corynebacterium casei LMG S-19264T (=DSM 44701T), isolated from a smear-ripened cheese.</title>
        <authorList>
            <consortium name="US DOE Joint Genome Institute (JGI-PGF)"/>
            <person name="Walter F."/>
            <person name="Albersmeier A."/>
            <person name="Kalinowski J."/>
            <person name="Ruckert C."/>
        </authorList>
    </citation>
    <scope>NUCLEOTIDE SEQUENCE</scope>
    <source>
        <strain evidence="2">JCM 30804</strain>
    </source>
</reference>
<reference evidence="2" key="2">
    <citation type="submission" date="2020-09" db="EMBL/GenBank/DDBJ databases">
        <authorList>
            <person name="Sun Q."/>
            <person name="Ohkuma M."/>
        </authorList>
    </citation>
    <scope>NUCLEOTIDE SEQUENCE</scope>
    <source>
        <strain evidence="2">JCM 30804</strain>
    </source>
</reference>
<feature type="transmembrane region" description="Helical" evidence="1">
    <location>
        <begin position="111"/>
        <end position="131"/>
    </location>
</feature>
<comment type="caution">
    <text evidence="2">The sequence shown here is derived from an EMBL/GenBank/DDBJ whole genome shotgun (WGS) entry which is preliminary data.</text>
</comment>
<dbReference type="Proteomes" id="UP000613743">
    <property type="component" value="Unassembled WGS sequence"/>
</dbReference>
<keyword evidence="1" id="KW-1133">Transmembrane helix</keyword>
<dbReference type="RefSeq" id="WP_188923095.1">
    <property type="nucleotide sequence ID" value="NZ_BMPZ01000020.1"/>
</dbReference>
<sequence length="171" mass="19117">MDKLLDVQIENYRESLKLTQRAVFFGLLIAGISYSLAYIGKGEKLPKVPFLSIEFTSIISLQVTLLVLYLGSGFLSWFAINNAYKNLNSIQNIELAIATSKYPCLAVTNPWFGSLLAGALLGIGAMLLGSIYEFNNNYQKSLYFIAALPYWSTLRVGGIINSWDKRIESRE</sequence>
<feature type="transmembrane region" description="Helical" evidence="1">
    <location>
        <begin position="143"/>
        <end position="163"/>
    </location>
</feature>
<keyword evidence="3" id="KW-1185">Reference proteome</keyword>
<dbReference type="AlphaFoldDB" id="A0A917NE74"/>
<feature type="transmembrane region" description="Helical" evidence="1">
    <location>
        <begin position="21"/>
        <end position="39"/>
    </location>
</feature>
<keyword evidence="1" id="KW-0812">Transmembrane</keyword>
<organism evidence="2 3">
    <name type="scientific">Shewanella gelidii</name>
    <dbReference type="NCBI Taxonomy" id="1642821"/>
    <lineage>
        <taxon>Bacteria</taxon>
        <taxon>Pseudomonadati</taxon>
        <taxon>Pseudomonadota</taxon>
        <taxon>Gammaproteobacteria</taxon>
        <taxon>Alteromonadales</taxon>
        <taxon>Shewanellaceae</taxon>
        <taxon>Shewanella</taxon>
    </lineage>
</organism>
<feature type="transmembrane region" description="Helical" evidence="1">
    <location>
        <begin position="59"/>
        <end position="80"/>
    </location>
</feature>
<evidence type="ECO:0000313" key="2">
    <source>
        <dbReference type="EMBL" id="GGI93508.1"/>
    </source>
</evidence>
<gene>
    <name evidence="2" type="ORF">GCM10009332_33440</name>
</gene>
<name>A0A917NE74_9GAMM</name>
<evidence type="ECO:0000313" key="3">
    <source>
        <dbReference type="Proteomes" id="UP000613743"/>
    </source>
</evidence>